<protein>
    <submittedName>
        <fullName evidence="3">Prolamin_like domain-containing protein</fullName>
    </submittedName>
</protein>
<reference evidence="1 2" key="1">
    <citation type="journal article" date="2013" name="Nature">
        <title>The genomes of four tapeworm species reveal adaptations to parasitism.</title>
        <authorList>
            <person name="Tsai I.J."/>
            <person name="Zarowiecki M."/>
            <person name="Holroyd N."/>
            <person name="Garciarrubio A."/>
            <person name="Sanchez-Flores A."/>
            <person name="Brooks K.L."/>
            <person name="Tracey A."/>
            <person name="Bobes R.J."/>
            <person name="Fragoso G."/>
            <person name="Sciutto E."/>
            <person name="Aslett M."/>
            <person name="Beasley H."/>
            <person name="Bennett H.M."/>
            <person name="Cai J."/>
            <person name="Camicia F."/>
            <person name="Clark R."/>
            <person name="Cucher M."/>
            <person name="De Silva N."/>
            <person name="Day T.A."/>
            <person name="Deplazes P."/>
            <person name="Estrada K."/>
            <person name="Fernandez C."/>
            <person name="Holland P.W."/>
            <person name="Hou J."/>
            <person name="Hu S."/>
            <person name="Huckvale T."/>
            <person name="Hung S.S."/>
            <person name="Kamenetzky L."/>
            <person name="Keane J.A."/>
            <person name="Kiss F."/>
            <person name="Koziol U."/>
            <person name="Lambert O."/>
            <person name="Liu K."/>
            <person name="Luo X."/>
            <person name="Luo Y."/>
            <person name="Macchiaroli N."/>
            <person name="Nichol S."/>
            <person name="Paps J."/>
            <person name="Parkinson J."/>
            <person name="Pouchkina-Stantcheva N."/>
            <person name="Riddiford N."/>
            <person name="Rosenzvit M."/>
            <person name="Salinas G."/>
            <person name="Wasmuth J.D."/>
            <person name="Zamanian M."/>
            <person name="Zheng Y."/>
            <person name="Cai X."/>
            <person name="Soberon X."/>
            <person name="Olson P.D."/>
            <person name="Laclette J.P."/>
            <person name="Brehm K."/>
            <person name="Berriman M."/>
            <person name="Garciarrubio A."/>
            <person name="Bobes R.J."/>
            <person name="Fragoso G."/>
            <person name="Sanchez-Flores A."/>
            <person name="Estrada K."/>
            <person name="Cevallos M.A."/>
            <person name="Morett E."/>
            <person name="Gonzalez V."/>
            <person name="Portillo T."/>
            <person name="Ochoa-Leyva A."/>
            <person name="Jose M.V."/>
            <person name="Sciutto E."/>
            <person name="Landa A."/>
            <person name="Jimenez L."/>
            <person name="Valdes V."/>
            <person name="Carrero J.C."/>
            <person name="Larralde C."/>
            <person name="Morales-Montor J."/>
            <person name="Limon-Lason J."/>
            <person name="Soberon X."/>
            <person name="Laclette J.P."/>
        </authorList>
    </citation>
    <scope>NUCLEOTIDE SEQUENCE [LARGE SCALE GENOMIC DNA]</scope>
</reference>
<gene>
    <name evidence="1" type="ORF">EgrG_000363700</name>
</gene>
<dbReference type="EMBL" id="LK028586">
    <property type="protein sequence ID" value="CDS22432.1"/>
    <property type="molecule type" value="Genomic_DNA"/>
</dbReference>
<evidence type="ECO:0000313" key="1">
    <source>
        <dbReference type="EMBL" id="CDS22432.1"/>
    </source>
</evidence>
<accession>A0A068WQN1</accession>
<name>A0A068WQN1_ECHGR</name>
<dbReference type="OrthoDB" id="6260732at2759"/>
<evidence type="ECO:0000313" key="3">
    <source>
        <dbReference type="WBParaSite" id="EgrG_000363700"/>
    </source>
</evidence>
<proteinExistence type="predicted"/>
<evidence type="ECO:0000313" key="2">
    <source>
        <dbReference type="Proteomes" id="UP000492820"/>
    </source>
</evidence>
<reference evidence="3" key="3">
    <citation type="submission" date="2020-10" db="UniProtKB">
        <authorList>
            <consortium name="WormBaseParasite"/>
        </authorList>
    </citation>
    <scope>IDENTIFICATION</scope>
</reference>
<dbReference type="Proteomes" id="UP000492820">
    <property type="component" value="Unassembled WGS sequence"/>
</dbReference>
<organism evidence="1">
    <name type="scientific">Echinococcus granulosus</name>
    <name type="common">Hydatid tapeworm</name>
    <dbReference type="NCBI Taxonomy" id="6210"/>
    <lineage>
        <taxon>Eukaryota</taxon>
        <taxon>Metazoa</taxon>
        <taxon>Spiralia</taxon>
        <taxon>Lophotrochozoa</taxon>
        <taxon>Platyhelminthes</taxon>
        <taxon>Cestoda</taxon>
        <taxon>Eucestoda</taxon>
        <taxon>Cyclophyllidea</taxon>
        <taxon>Taeniidae</taxon>
        <taxon>Echinococcus</taxon>
        <taxon>Echinococcus granulosus group</taxon>
    </lineage>
</organism>
<dbReference type="AlphaFoldDB" id="A0A068WQN1"/>
<sequence length="196" mass="21493">MGQCQVVVEEYFSNPNSSFKILLNSFKTPTARCKAWQSTRMFGCLLPPFHFSVSASFPAVVESQSISIVDRAIAGMYRSGNERCNSVSVLILSHSNALSCVSLESLVNVTPPDNVKLLSVLATHSIPSLVEAICDDGCFIQVECCRILVHRVPRQAFFLTILSRFVLASYCAFDLPGSVNILYLPTPTFQSACCEP</sequence>
<reference evidence="1" key="2">
    <citation type="submission" date="2014-06" db="EMBL/GenBank/DDBJ databases">
        <authorList>
            <person name="Aslett M."/>
        </authorList>
    </citation>
    <scope>NUCLEOTIDE SEQUENCE</scope>
</reference>
<dbReference type="WBParaSite" id="EgrG_000363700">
    <property type="protein sequence ID" value="EgrG_000363700"/>
    <property type="gene ID" value="EgrG_000363700"/>
</dbReference>